<comment type="caution">
    <text evidence="8">The sequence shown here is derived from an EMBL/GenBank/DDBJ whole genome shotgun (WGS) entry which is preliminary data.</text>
</comment>
<gene>
    <name evidence="8" type="ORF">ECRASSUSDP1_LOCUS8342</name>
</gene>
<dbReference type="GO" id="GO:0004372">
    <property type="term" value="F:glycine hydroxymethyltransferase activity"/>
    <property type="evidence" value="ECO:0007669"/>
    <property type="project" value="UniProtKB-EC"/>
</dbReference>
<comment type="cofactor">
    <cofactor evidence="1 6">
        <name>pyridoxal 5'-phosphate</name>
        <dbReference type="ChEBI" id="CHEBI:597326"/>
    </cofactor>
</comment>
<accession>A0AAD1UKQ1</accession>
<evidence type="ECO:0000256" key="5">
    <source>
        <dbReference type="ARBA" id="ARBA00022898"/>
    </source>
</evidence>
<dbReference type="InterPro" id="IPR015421">
    <property type="entry name" value="PyrdxlP-dep_Trfase_major"/>
</dbReference>
<evidence type="ECO:0000256" key="3">
    <source>
        <dbReference type="ARBA" id="ARBA00006376"/>
    </source>
</evidence>
<proteinExistence type="inferred from homology"/>
<keyword evidence="9" id="KW-1185">Reference proteome</keyword>
<evidence type="ECO:0000256" key="2">
    <source>
        <dbReference type="ARBA" id="ARBA00004777"/>
    </source>
</evidence>
<dbReference type="SUPFAM" id="SSF53383">
    <property type="entry name" value="PLP-dependent transferases"/>
    <property type="match status" value="1"/>
</dbReference>
<dbReference type="PROSITE" id="PS00678">
    <property type="entry name" value="WD_REPEATS_1"/>
    <property type="match status" value="1"/>
</dbReference>
<keyword evidence="5 6" id="KW-0663">Pyridoxal phosphate</keyword>
<dbReference type="InterPro" id="IPR015424">
    <property type="entry name" value="PyrdxlP-dep_Trfase"/>
</dbReference>
<dbReference type="Pfam" id="PF00464">
    <property type="entry name" value="SHMT"/>
    <property type="match status" value="1"/>
</dbReference>
<dbReference type="GO" id="GO:0005739">
    <property type="term" value="C:mitochondrion"/>
    <property type="evidence" value="ECO:0007669"/>
    <property type="project" value="TreeGrafter"/>
</dbReference>
<dbReference type="NCBIfam" id="NF000586">
    <property type="entry name" value="PRK00011.1"/>
    <property type="match status" value="1"/>
</dbReference>
<dbReference type="InterPro" id="IPR049943">
    <property type="entry name" value="Ser_HO-MeTrfase-like"/>
</dbReference>
<dbReference type="InterPro" id="IPR001085">
    <property type="entry name" value="Ser_HO-MeTrfase"/>
</dbReference>
<comment type="similarity">
    <text evidence="3">Belongs to the SHMT family.</text>
</comment>
<evidence type="ECO:0000259" key="7">
    <source>
        <dbReference type="Pfam" id="PF00464"/>
    </source>
</evidence>
<name>A0AAD1UKQ1_EUPCR</name>
<dbReference type="EMBL" id="CAMPGE010008159">
    <property type="protein sequence ID" value="CAI2367065.1"/>
    <property type="molecule type" value="Genomic_DNA"/>
</dbReference>
<organism evidence="8 9">
    <name type="scientific">Euplotes crassus</name>
    <dbReference type="NCBI Taxonomy" id="5936"/>
    <lineage>
        <taxon>Eukaryota</taxon>
        <taxon>Sar</taxon>
        <taxon>Alveolata</taxon>
        <taxon>Ciliophora</taxon>
        <taxon>Intramacronucleata</taxon>
        <taxon>Spirotrichea</taxon>
        <taxon>Hypotrichia</taxon>
        <taxon>Euplotida</taxon>
        <taxon>Euplotidae</taxon>
        <taxon>Moneuplotes</taxon>
    </lineage>
</organism>
<dbReference type="Proteomes" id="UP001295684">
    <property type="component" value="Unassembled WGS sequence"/>
</dbReference>
<evidence type="ECO:0000313" key="9">
    <source>
        <dbReference type="Proteomes" id="UP001295684"/>
    </source>
</evidence>
<dbReference type="InterPro" id="IPR039429">
    <property type="entry name" value="SHMT-like_dom"/>
</dbReference>
<dbReference type="GO" id="GO:0019264">
    <property type="term" value="P:glycine biosynthetic process from serine"/>
    <property type="evidence" value="ECO:0007669"/>
    <property type="project" value="InterPro"/>
</dbReference>
<sequence>MLTKNLRISNLSKTLAKRARRPAGANAAAPLAPEYMPVHFTNADEYVHLNKEGIPVQNYNNQIIDIQTYDQEVMELVNEEAERQRRSIDLIASSNIPVAGINECTTILGNKSSPGYPNGRFFNGDETIDKIERLCCKRALEAFELDDKQWHVNVQTLSGSVANLAAFNSICEPGDTILALCTKVGGGHHTYGLQDENNNPTGLYSKVYNFEYYHVNEDSTINYEDAYRKALECKPKVIIAGASTYPREIDWKKFRRICDETGAIMMADIAHGFGLKIAGVNKAPFPHADIVTASTSKSMRGPRAGVIYCKKRYAEKVDASVFPGIMGAPQNNCIGSLAMTFKYCKSQEYKEYCERTVDNSRTIASELSKRGNKIVTGGTDTNIMMWDVKPYGIPASNVMTIGEALNIQFNCTTLPSDKTMNYKGQGGIRLGTNVISARGYQHDDCKEVARYLDEMIHISHSLEKPGTNVYTEAIALKDLAIEVEEFAYKFPLPGLTSQHIF</sequence>
<dbReference type="EC" id="2.1.2.1" evidence="4"/>
<comment type="pathway">
    <text evidence="2">One-carbon metabolism; tetrahydrofolate interconversion.</text>
</comment>
<dbReference type="InterPro" id="IPR015422">
    <property type="entry name" value="PyrdxlP-dep_Trfase_small"/>
</dbReference>
<dbReference type="Gene3D" id="3.90.1150.10">
    <property type="entry name" value="Aspartate Aminotransferase, domain 1"/>
    <property type="match status" value="1"/>
</dbReference>
<dbReference type="PANTHER" id="PTHR11680">
    <property type="entry name" value="SERINE HYDROXYMETHYLTRANSFERASE"/>
    <property type="match status" value="1"/>
</dbReference>
<feature type="domain" description="Serine hydroxymethyltransferase-like" evidence="7">
    <location>
        <begin position="67"/>
        <end position="451"/>
    </location>
</feature>
<dbReference type="PIRSF" id="PIRSF000412">
    <property type="entry name" value="SHMT"/>
    <property type="match status" value="1"/>
</dbReference>
<dbReference type="GO" id="GO:0035999">
    <property type="term" value="P:tetrahydrofolate interconversion"/>
    <property type="evidence" value="ECO:0007669"/>
    <property type="project" value="InterPro"/>
</dbReference>
<evidence type="ECO:0000256" key="6">
    <source>
        <dbReference type="PIRSR" id="PIRSR000412-50"/>
    </source>
</evidence>
<dbReference type="AlphaFoldDB" id="A0AAD1UKQ1"/>
<protein>
    <recommendedName>
        <fullName evidence="4">glycine hydroxymethyltransferase</fullName>
        <ecNumber evidence="4">2.1.2.1</ecNumber>
    </recommendedName>
</protein>
<dbReference type="PANTHER" id="PTHR11680:SF35">
    <property type="entry name" value="SERINE HYDROXYMETHYLTRANSFERASE 1"/>
    <property type="match status" value="1"/>
</dbReference>
<feature type="modified residue" description="N6-(pyridoxal phosphate)lysine" evidence="6">
    <location>
        <position position="297"/>
    </location>
</feature>
<evidence type="ECO:0000313" key="8">
    <source>
        <dbReference type="EMBL" id="CAI2367065.1"/>
    </source>
</evidence>
<dbReference type="InterPro" id="IPR019775">
    <property type="entry name" value="WD40_repeat_CS"/>
</dbReference>
<dbReference type="GO" id="GO:0030170">
    <property type="term" value="F:pyridoxal phosphate binding"/>
    <property type="evidence" value="ECO:0007669"/>
    <property type="project" value="InterPro"/>
</dbReference>
<reference evidence="8" key="1">
    <citation type="submission" date="2023-07" db="EMBL/GenBank/DDBJ databases">
        <authorList>
            <consortium name="AG Swart"/>
            <person name="Singh M."/>
            <person name="Singh A."/>
            <person name="Seah K."/>
            <person name="Emmerich C."/>
        </authorList>
    </citation>
    <scope>NUCLEOTIDE SEQUENCE</scope>
    <source>
        <strain evidence="8">DP1</strain>
    </source>
</reference>
<evidence type="ECO:0000256" key="1">
    <source>
        <dbReference type="ARBA" id="ARBA00001933"/>
    </source>
</evidence>
<evidence type="ECO:0000256" key="4">
    <source>
        <dbReference type="ARBA" id="ARBA00012256"/>
    </source>
</evidence>
<dbReference type="Gene3D" id="3.40.640.10">
    <property type="entry name" value="Type I PLP-dependent aspartate aminotransferase-like (Major domain)"/>
    <property type="match status" value="1"/>
</dbReference>